<dbReference type="KEGG" id="rca:Rcas_2427"/>
<keyword evidence="3" id="KW-1185">Reference proteome</keyword>
<proteinExistence type="predicted"/>
<dbReference type="AlphaFoldDB" id="A7NLV9"/>
<evidence type="ECO:0000256" key="1">
    <source>
        <dbReference type="SAM" id="MobiDB-lite"/>
    </source>
</evidence>
<dbReference type="STRING" id="383372.Rcas_2427"/>
<evidence type="ECO:0000313" key="3">
    <source>
        <dbReference type="Proteomes" id="UP000000263"/>
    </source>
</evidence>
<dbReference type="EMBL" id="CP000804">
    <property type="protein sequence ID" value="ABU58507.1"/>
    <property type="molecule type" value="Genomic_DNA"/>
</dbReference>
<feature type="region of interest" description="Disordered" evidence="1">
    <location>
        <begin position="1"/>
        <end position="24"/>
    </location>
</feature>
<sequence>MRCLKKETSSPMTSTERPPRPRFIGVDTYADPHGRFTFRYPSDWYRFELDNGLEGVMFSPERENPQTFFSAWVRQLEAEAVAEDLPLLQKGIAEGLAQLPECVIESSSDDTYGNLIKFERIYTFRDGDEIRKRKVWIMYVAQWQIVLTYQGRTPEEWEYWLPMGNYAFALFNIPPELWFATDRDLTKKTGLPKKERVRRGHTKDE</sequence>
<reference evidence="2 3" key="1">
    <citation type="submission" date="2007-08" db="EMBL/GenBank/DDBJ databases">
        <title>Complete sequence of Roseiflexus castenholzii DSM 13941.</title>
        <authorList>
            <consortium name="US DOE Joint Genome Institute"/>
            <person name="Copeland A."/>
            <person name="Lucas S."/>
            <person name="Lapidus A."/>
            <person name="Barry K."/>
            <person name="Glavina del Rio T."/>
            <person name="Dalin E."/>
            <person name="Tice H."/>
            <person name="Pitluck S."/>
            <person name="Thompson L.S."/>
            <person name="Brettin T."/>
            <person name="Bruce D."/>
            <person name="Detter J.C."/>
            <person name="Han C."/>
            <person name="Tapia R."/>
            <person name="Schmutz J."/>
            <person name="Larimer F."/>
            <person name="Land M."/>
            <person name="Hauser L."/>
            <person name="Kyrpides N."/>
            <person name="Mikhailova N."/>
            <person name="Bryant D.A."/>
            <person name="Hanada S."/>
            <person name="Tsukatani Y."/>
            <person name="Richardson P."/>
        </authorList>
    </citation>
    <scope>NUCLEOTIDE SEQUENCE [LARGE SCALE GENOMIC DNA]</scope>
    <source>
        <strain evidence="3">DSM 13941 / HLO8</strain>
    </source>
</reference>
<dbReference type="HOGENOM" id="CLU_1336674_0_0_0"/>
<organism evidence="2 3">
    <name type="scientific">Roseiflexus castenholzii (strain DSM 13941 / HLO8)</name>
    <dbReference type="NCBI Taxonomy" id="383372"/>
    <lineage>
        <taxon>Bacteria</taxon>
        <taxon>Bacillati</taxon>
        <taxon>Chloroflexota</taxon>
        <taxon>Chloroflexia</taxon>
        <taxon>Chloroflexales</taxon>
        <taxon>Roseiflexineae</taxon>
        <taxon>Roseiflexaceae</taxon>
        <taxon>Roseiflexus</taxon>
    </lineage>
</organism>
<name>A7NLV9_ROSCS</name>
<gene>
    <name evidence="2" type="ordered locus">Rcas_2427</name>
</gene>
<dbReference type="eggNOG" id="ENOG5030SZ1">
    <property type="taxonomic scope" value="Bacteria"/>
</dbReference>
<accession>A7NLV9</accession>
<protein>
    <submittedName>
        <fullName evidence="2">Uncharacterized protein</fullName>
    </submittedName>
</protein>
<evidence type="ECO:0000313" key="2">
    <source>
        <dbReference type="EMBL" id="ABU58507.1"/>
    </source>
</evidence>
<dbReference type="Proteomes" id="UP000000263">
    <property type="component" value="Chromosome"/>
</dbReference>